<keyword evidence="3" id="KW-1185">Reference proteome</keyword>
<dbReference type="Proteomes" id="UP000001953">
    <property type="component" value="Chromosome"/>
</dbReference>
<dbReference type="HOGENOM" id="CLU_2524156_0_0_5"/>
<dbReference type="KEGG" id="nha:Nham_2618"/>
<dbReference type="eggNOG" id="ENOG50314CR">
    <property type="taxonomic scope" value="Bacteria"/>
</dbReference>
<proteinExistence type="predicted"/>
<keyword evidence="1" id="KW-0732">Signal</keyword>
<dbReference type="OrthoDB" id="9979222at2"/>
<reference evidence="2 3" key="1">
    <citation type="submission" date="2006-03" db="EMBL/GenBank/DDBJ databases">
        <title>Complete sequence of chromosome of Nitrobacter hamburgensis X14.</title>
        <authorList>
            <consortium name="US DOE Joint Genome Institute"/>
            <person name="Copeland A."/>
            <person name="Lucas S."/>
            <person name="Lapidus A."/>
            <person name="Barry K."/>
            <person name="Detter J.C."/>
            <person name="Glavina del Rio T."/>
            <person name="Hammon N."/>
            <person name="Israni S."/>
            <person name="Dalin E."/>
            <person name="Tice H."/>
            <person name="Pitluck S."/>
            <person name="Chain P."/>
            <person name="Malfatti S."/>
            <person name="Shin M."/>
            <person name="Vergez L."/>
            <person name="Schmutz J."/>
            <person name="Larimer F."/>
            <person name="Land M."/>
            <person name="Hauser L."/>
            <person name="Kyrpides N."/>
            <person name="Ivanova N."/>
            <person name="Ward B."/>
            <person name="Arp D."/>
            <person name="Klotz M."/>
            <person name="Stein L."/>
            <person name="O'Mullan G."/>
            <person name="Starkenburg S."/>
            <person name="Sayavedra L."/>
            <person name="Poret-Peterson A.T."/>
            <person name="Gentry M.E."/>
            <person name="Bruce D."/>
            <person name="Richardson P."/>
        </authorList>
    </citation>
    <scope>NUCLEOTIDE SEQUENCE [LARGE SCALE GENOMIC DNA]</scope>
    <source>
        <strain evidence="3">DSM 10229 / NCIMB 13809 / X14</strain>
    </source>
</reference>
<protein>
    <submittedName>
        <fullName evidence="2">Uncharacterized protein</fullName>
    </submittedName>
</protein>
<name>Q1QK47_NITHX</name>
<feature type="chain" id="PRO_5004195688" evidence="1">
    <location>
        <begin position="22"/>
        <end position="84"/>
    </location>
</feature>
<dbReference type="RefSeq" id="WP_011511066.1">
    <property type="nucleotide sequence ID" value="NC_007964.1"/>
</dbReference>
<evidence type="ECO:0000313" key="2">
    <source>
        <dbReference type="EMBL" id="ABE63400.1"/>
    </source>
</evidence>
<evidence type="ECO:0000256" key="1">
    <source>
        <dbReference type="SAM" id="SignalP"/>
    </source>
</evidence>
<dbReference type="EMBL" id="CP000319">
    <property type="protein sequence ID" value="ABE63400.1"/>
    <property type="molecule type" value="Genomic_DNA"/>
</dbReference>
<evidence type="ECO:0000313" key="3">
    <source>
        <dbReference type="Proteomes" id="UP000001953"/>
    </source>
</evidence>
<dbReference type="AlphaFoldDB" id="Q1QK47"/>
<gene>
    <name evidence="2" type="ordered locus">Nham_2618</name>
</gene>
<feature type="signal peptide" evidence="1">
    <location>
        <begin position="1"/>
        <end position="21"/>
    </location>
</feature>
<organism evidence="2 3">
    <name type="scientific">Nitrobacter hamburgensis (strain DSM 10229 / NCIMB 13809 / X14)</name>
    <dbReference type="NCBI Taxonomy" id="323097"/>
    <lineage>
        <taxon>Bacteria</taxon>
        <taxon>Pseudomonadati</taxon>
        <taxon>Pseudomonadota</taxon>
        <taxon>Alphaproteobacteria</taxon>
        <taxon>Hyphomicrobiales</taxon>
        <taxon>Nitrobacteraceae</taxon>
        <taxon>Nitrobacter</taxon>
    </lineage>
</organism>
<accession>Q1QK47</accession>
<sequence>MKKILVLAAVASAFMSAPAFAKGHGISIGANVLTGRGGVIGLLDGRGALVVHTAVTTGKSGVLGAVLGRSNVLGGLLGGGCGCH</sequence>